<keyword evidence="5" id="KW-1185">Reference proteome</keyword>
<dbReference type="InterPro" id="IPR016187">
    <property type="entry name" value="CTDL_fold"/>
</dbReference>
<feature type="compositionally biased region" description="Polar residues" evidence="1">
    <location>
        <begin position="485"/>
        <end position="494"/>
    </location>
</feature>
<dbReference type="eggNOG" id="COG1262">
    <property type="taxonomic scope" value="Bacteria"/>
</dbReference>
<dbReference type="Gene3D" id="3.90.1580.10">
    <property type="entry name" value="paralog of FGE (formylglycine-generating enzyme)"/>
    <property type="match status" value="1"/>
</dbReference>
<gene>
    <name evidence="4" type="ORF">Theba_2456</name>
</gene>
<evidence type="ECO:0000256" key="1">
    <source>
        <dbReference type="SAM" id="MobiDB-lite"/>
    </source>
</evidence>
<evidence type="ECO:0000259" key="3">
    <source>
        <dbReference type="Pfam" id="PF03781"/>
    </source>
</evidence>
<name>I2F815_9BACT</name>
<dbReference type="InterPro" id="IPR042095">
    <property type="entry name" value="SUMF_sf"/>
</dbReference>
<dbReference type="AlphaFoldDB" id="I2F815"/>
<protein>
    <recommendedName>
        <fullName evidence="3">Sulfatase-modifying factor enzyme-like domain-containing protein</fullName>
    </recommendedName>
</protein>
<reference evidence="4 5" key="1">
    <citation type="journal article" date="2012" name="Genome Biol. Evol.">
        <title>Genome Sequence of the Mesophilic Thermotogales Bacterium Mesotoga prima MesG1.Ag.4.2 Reveals the Largest Thermotogales Genome To Date.</title>
        <authorList>
            <person name="Zhaxybayeva O."/>
            <person name="Swithers K.S."/>
            <person name="Foght J."/>
            <person name="Green A.G."/>
            <person name="Bruce D."/>
            <person name="Detter C."/>
            <person name="Han S."/>
            <person name="Teshima H."/>
            <person name="Han J."/>
            <person name="Woyke T."/>
            <person name="Pitluck S."/>
            <person name="Nolan M."/>
            <person name="Ivanova N."/>
            <person name="Pati A."/>
            <person name="Land M.L."/>
            <person name="Dlutek M."/>
            <person name="Doolittle W.F."/>
            <person name="Noll K.M."/>
            <person name="Nesbo C.L."/>
        </authorList>
    </citation>
    <scope>NUCLEOTIDE SEQUENCE [LARGE SCALE GENOMIC DNA]</scope>
    <source>
        <strain evidence="5">mesG1.Ag.4.2</strain>
    </source>
</reference>
<dbReference type="RefSeq" id="WP_014731801.1">
    <property type="nucleotide sequence ID" value="NC_017934.1"/>
</dbReference>
<dbReference type="PANTHER" id="PTHR23150">
    <property type="entry name" value="SULFATASE MODIFYING FACTOR 1, 2"/>
    <property type="match status" value="1"/>
</dbReference>
<dbReference type="PANTHER" id="PTHR23150:SF19">
    <property type="entry name" value="FORMYLGLYCINE-GENERATING ENZYME"/>
    <property type="match status" value="1"/>
</dbReference>
<keyword evidence="2" id="KW-0732">Signal</keyword>
<dbReference type="STRING" id="660470.Theba_2456"/>
<feature type="region of interest" description="Disordered" evidence="1">
    <location>
        <begin position="484"/>
        <end position="506"/>
    </location>
</feature>
<proteinExistence type="predicted"/>
<feature type="signal peptide" evidence="2">
    <location>
        <begin position="1"/>
        <end position="20"/>
    </location>
</feature>
<dbReference type="EMBL" id="CP003532">
    <property type="protein sequence ID" value="AFK08068.1"/>
    <property type="molecule type" value="Genomic_DNA"/>
</dbReference>
<dbReference type="KEGG" id="mpg:Theba_2456"/>
<dbReference type="InterPro" id="IPR005532">
    <property type="entry name" value="SUMF_dom"/>
</dbReference>
<sequence precursor="true">MKIAKFLVISILMFATSTLAITETVMPTIQRVLDTERLINADILLLRNGDKLTGTVLNESFSIRTSYAQIALESRYIAGINLEGGATNTEFILTINNNRFSGLIEDAFISFKLTSGQLLEIGHEHVLKIIFRQRPQETAGMKWRQFMKLKDGDYFHGQIITKDITISTAYAKILLDFATTESITLIGDANLLTTVKMTNGDTVQGILETEDIEIALDVGSVIEVHQDRIDRIFFKEGYYVPDSIIPSIVTSTFAPKGNFILVEKNSFTMGDTWGGGDSDERPIHMVTFTYNFYIGKYEVTFDEYDTFCEATGRSKPSDNGWGRENRPVVNVSWNDAIAYCNWLSEKEDLPKAYDSSGNLLDKDGKVTADITKVLGYRLPTEAEWEYAARGGNKSKGYKYSGSNSVDDVAWYDPNSGEMTQEVGKKTPNELGLHDMSGNVWEWCSDWYEAYSNSAQTNPYNTSGSSRVVRGGSWFHFASNARVASRTGSSATGTDRSLGFRIARTEP</sequence>
<dbReference type="Proteomes" id="UP000002881">
    <property type="component" value="Chromosome"/>
</dbReference>
<feature type="domain" description="Sulfatase-modifying factor enzyme-like" evidence="3">
    <location>
        <begin position="259"/>
        <end position="503"/>
    </location>
</feature>
<evidence type="ECO:0000313" key="5">
    <source>
        <dbReference type="Proteomes" id="UP000002881"/>
    </source>
</evidence>
<dbReference type="SUPFAM" id="SSF56436">
    <property type="entry name" value="C-type lectin-like"/>
    <property type="match status" value="1"/>
</dbReference>
<dbReference type="GeneID" id="87108529"/>
<evidence type="ECO:0000256" key="2">
    <source>
        <dbReference type="SAM" id="SignalP"/>
    </source>
</evidence>
<evidence type="ECO:0000313" key="4">
    <source>
        <dbReference type="EMBL" id="AFK08068.1"/>
    </source>
</evidence>
<feature type="chain" id="PRO_5003658433" description="Sulfatase-modifying factor enzyme-like domain-containing protein" evidence="2">
    <location>
        <begin position="21"/>
        <end position="506"/>
    </location>
</feature>
<dbReference type="GO" id="GO:0120147">
    <property type="term" value="F:formylglycine-generating oxidase activity"/>
    <property type="evidence" value="ECO:0007669"/>
    <property type="project" value="TreeGrafter"/>
</dbReference>
<dbReference type="HOGENOM" id="CLU_538398_0_0_0"/>
<accession>I2F815</accession>
<organism evidence="4 5">
    <name type="scientific">Mesotoga prima MesG1.Ag.4.2</name>
    <dbReference type="NCBI Taxonomy" id="660470"/>
    <lineage>
        <taxon>Bacteria</taxon>
        <taxon>Thermotogati</taxon>
        <taxon>Thermotogota</taxon>
        <taxon>Thermotogae</taxon>
        <taxon>Kosmotogales</taxon>
        <taxon>Kosmotogaceae</taxon>
        <taxon>Mesotoga</taxon>
    </lineage>
</organism>
<dbReference type="Pfam" id="PF03781">
    <property type="entry name" value="FGE-sulfatase"/>
    <property type="match status" value="1"/>
</dbReference>
<dbReference type="InterPro" id="IPR051043">
    <property type="entry name" value="Sulfatase_Mod_Factor_Kinase"/>
</dbReference>